<feature type="compositionally biased region" description="Polar residues" evidence="7">
    <location>
        <begin position="399"/>
        <end position="411"/>
    </location>
</feature>
<reference evidence="10 11" key="1">
    <citation type="submission" date="2024-01" db="EMBL/GenBank/DDBJ databases">
        <title>Genome assemblies of Stephania.</title>
        <authorList>
            <person name="Yang L."/>
        </authorList>
    </citation>
    <scope>NUCLEOTIDE SEQUENCE [LARGE SCALE GENOMIC DNA]</scope>
    <source>
        <strain evidence="10">QJT</strain>
        <tissue evidence="10">Leaf</tissue>
    </source>
</reference>
<keyword evidence="2" id="KW-0479">Metal-binding</keyword>
<keyword evidence="4" id="KW-0862">Zinc</keyword>
<feature type="region of interest" description="Disordered" evidence="7">
    <location>
        <begin position="388"/>
        <end position="440"/>
    </location>
</feature>
<dbReference type="PANTHER" id="PTHR46309">
    <property type="entry name" value="PHD FINGER PROTEIN 12"/>
    <property type="match status" value="1"/>
</dbReference>
<dbReference type="InterPro" id="IPR042163">
    <property type="entry name" value="PHF12"/>
</dbReference>
<evidence type="ECO:0000256" key="3">
    <source>
        <dbReference type="ARBA" id="ARBA00022771"/>
    </source>
</evidence>
<keyword evidence="11" id="KW-1185">Reference proteome</keyword>
<evidence type="ECO:0000313" key="11">
    <source>
        <dbReference type="Proteomes" id="UP001417504"/>
    </source>
</evidence>
<evidence type="ECO:0000313" key="10">
    <source>
        <dbReference type="EMBL" id="KAK9124532.1"/>
    </source>
</evidence>
<organism evidence="10 11">
    <name type="scientific">Stephania japonica</name>
    <dbReference type="NCBI Taxonomy" id="461633"/>
    <lineage>
        <taxon>Eukaryota</taxon>
        <taxon>Viridiplantae</taxon>
        <taxon>Streptophyta</taxon>
        <taxon>Embryophyta</taxon>
        <taxon>Tracheophyta</taxon>
        <taxon>Spermatophyta</taxon>
        <taxon>Magnoliopsida</taxon>
        <taxon>Ranunculales</taxon>
        <taxon>Menispermaceae</taxon>
        <taxon>Menispermoideae</taxon>
        <taxon>Cissampelideae</taxon>
        <taxon>Stephania</taxon>
    </lineage>
</organism>
<dbReference type="InterPro" id="IPR054292">
    <property type="entry name" value="DUF7028"/>
</dbReference>
<evidence type="ECO:0000256" key="4">
    <source>
        <dbReference type="ARBA" id="ARBA00022833"/>
    </source>
</evidence>
<dbReference type="Pfam" id="PF23209">
    <property type="entry name" value="IDM1_C"/>
    <property type="match status" value="1"/>
</dbReference>
<dbReference type="PROSITE" id="PS50016">
    <property type="entry name" value="ZF_PHD_2"/>
    <property type="match status" value="1"/>
</dbReference>
<dbReference type="GO" id="GO:0003714">
    <property type="term" value="F:transcription corepressor activity"/>
    <property type="evidence" value="ECO:0007669"/>
    <property type="project" value="InterPro"/>
</dbReference>
<dbReference type="SUPFAM" id="SSF57903">
    <property type="entry name" value="FYVE/PHD zinc finger"/>
    <property type="match status" value="1"/>
</dbReference>
<dbReference type="InterPro" id="IPR011011">
    <property type="entry name" value="Znf_FYVE_PHD"/>
</dbReference>
<dbReference type="InterPro" id="IPR013083">
    <property type="entry name" value="Znf_RING/FYVE/PHD"/>
</dbReference>
<name>A0AAP0J198_9MAGN</name>
<evidence type="ECO:0000259" key="8">
    <source>
        <dbReference type="PROSITE" id="PS50016"/>
    </source>
</evidence>
<evidence type="ECO:0000259" key="9">
    <source>
        <dbReference type="PROSITE" id="PS51186"/>
    </source>
</evidence>
<keyword evidence="5" id="KW-0539">Nucleus</keyword>
<feature type="region of interest" description="Disordered" evidence="7">
    <location>
        <begin position="979"/>
        <end position="1000"/>
    </location>
</feature>
<feature type="compositionally biased region" description="Low complexity" evidence="7">
    <location>
        <begin position="416"/>
        <end position="432"/>
    </location>
</feature>
<dbReference type="Pfam" id="PF16135">
    <property type="entry name" value="TDBD"/>
    <property type="match status" value="1"/>
</dbReference>
<feature type="region of interest" description="Disordered" evidence="7">
    <location>
        <begin position="746"/>
        <end position="810"/>
    </location>
</feature>
<evidence type="ECO:0000256" key="6">
    <source>
        <dbReference type="PROSITE-ProRule" id="PRU00146"/>
    </source>
</evidence>
<dbReference type="InterPro" id="IPR019787">
    <property type="entry name" value="Znf_PHD-finger"/>
</dbReference>
<accession>A0AAP0J198</accession>
<feature type="compositionally biased region" description="Polar residues" evidence="7">
    <location>
        <begin position="786"/>
        <end position="798"/>
    </location>
</feature>
<dbReference type="InterPro" id="IPR000182">
    <property type="entry name" value="GNAT_dom"/>
</dbReference>
<evidence type="ECO:0000256" key="7">
    <source>
        <dbReference type="SAM" id="MobiDB-lite"/>
    </source>
</evidence>
<dbReference type="Pfam" id="PF22970">
    <property type="entry name" value="DUF7028"/>
    <property type="match status" value="2"/>
</dbReference>
<dbReference type="Pfam" id="PF23011">
    <property type="entry name" value="PHD-1st_NSD"/>
    <property type="match status" value="1"/>
</dbReference>
<evidence type="ECO:0000256" key="1">
    <source>
        <dbReference type="ARBA" id="ARBA00004123"/>
    </source>
</evidence>
<dbReference type="PROSITE" id="PS51186">
    <property type="entry name" value="GNAT"/>
    <property type="match status" value="1"/>
</dbReference>
<dbReference type="Gene3D" id="3.30.40.10">
    <property type="entry name" value="Zinc/RING finger domain, C3HC4 (zinc finger)"/>
    <property type="match status" value="2"/>
</dbReference>
<dbReference type="Proteomes" id="UP001417504">
    <property type="component" value="Unassembled WGS sequence"/>
</dbReference>
<dbReference type="InterPro" id="IPR059153">
    <property type="entry name" value="NSD_PHD-1st"/>
</dbReference>
<protein>
    <submittedName>
        <fullName evidence="10">Uncharacterized protein</fullName>
    </submittedName>
</protein>
<sequence length="1318" mass="148351">MVRRIGEVLVFEVLEGLKHLWEGVMEGFGERVSKGFAKVLSVEEIYVGIFRWGGDYQMGRKNMKIYVGIFMAWALGCLRGGCGAFGDGFLGSDGLQVRRLGEGFERSWNLGTVSGWRGSLRRVEYDDCRSGRVVELIDISNKIDTEGEHKRLRGLIRPVMASPPSGVDKWSLNYGLCVDACVNGSWCEGVVVDQEVGFDERLIFFPDSGNQKAARVEQLRITRDWNQGSGCWESRGNWLFLEALEGSGLGSLLGKVSLKQIWNNVRDREEYHKRLKDWNCKDGVFWDSLVHRVIRDMGLDSKQVTSDIDADRLRELTTKRRKTSDSQFLPGGGVLDEFDEEIQCIPPCEDQNLDVGSQDREGKEFFMVHGNNHGRGNDFMSVEEDVKEVDSQYDRTNGDCCSNNSTLSEPNDSQHDITSGDSSSDDSTCSASKRVGARKRGELQWQPTGDIIPRAKRIPEALVNYYVSYSKHGQPRKTKHTLQTKARMHLLYLGWRIEFTSKDKVTRFRYTSPDGETEYSLVQICERLIKPKRELWKKVIEKGHMNMANVPAELMNSSVFQQVVRRSLQSSEREVKNPSRVSPQHRKMQVSSVPTAEVLDVSGDDDPRFCPEAVILWNEIGSDREKRKQLKKIEKDTPDRAKNHLLAVGWKLWYKDKGTRQELRYTSPNGKTYISLVQACKACVEEGNLCMNTGLQNSIPDDKLKSLGNADKLSPPTSKCSEVNLCTNIGSQSDILDDEELKTLGIADKLSPPTTKCSEGDGNNLLPKNEQANESGLVSPGLPEPSLQSNVQEFQNSYPPHPPKPEQTQSKESVVSQINQEEAVAVDSNATNGFVEECIDSQHHKEEAVTADCNASSALVKEEGHQVNSGIRTSVLQSTKRTRQVLKPRQPKRKCILSILVDNNVVLLEDYVYYRGKTENNRWMAEGRITHQGIRCDCCQTIFGLSAFEVHAGSTNHRPAANIFLKDGRSLVDCQRQLDQAGGTKSSKTTSHETNKTNSNKMKTQSDQICSVCQYGGTLLLCENCPSAFHLNCIGLNDLPEGDWFCPSCRCGECGRGEFNGEIVHLNDKSVISCYQCERKYHIGCARLRGRMELERDGSLKESWFCSGECEQIFIGLHNILGKSIPLGVNELSWTILKPPKLGRSRNSLSVSGGLIRGHRRKLKLAVEVMHECFEPVNDPDSGSDIVQDVIFNRRSELNRLNFSGFYTMLLERENEIIAVATVRIYGNKVAEVPLVGTRFQYRLHGMCRVLFNALEKKLFELGVERLVLPAAKGVLKTWTGSFGFSEMTEAERLMFLEYTFMDFQVNMTALVVYSEMY</sequence>
<evidence type="ECO:0000256" key="5">
    <source>
        <dbReference type="ARBA" id="ARBA00023242"/>
    </source>
</evidence>
<dbReference type="GO" id="GO:0016747">
    <property type="term" value="F:acyltransferase activity, transferring groups other than amino-acyl groups"/>
    <property type="evidence" value="ECO:0007669"/>
    <property type="project" value="InterPro"/>
</dbReference>
<dbReference type="GO" id="GO:0006357">
    <property type="term" value="P:regulation of transcription by RNA polymerase II"/>
    <property type="evidence" value="ECO:0007669"/>
    <property type="project" value="TreeGrafter"/>
</dbReference>
<comment type="subcellular location">
    <subcellularLocation>
        <location evidence="1">Nucleus</location>
    </subcellularLocation>
</comment>
<dbReference type="SMART" id="SM00249">
    <property type="entry name" value="PHD"/>
    <property type="match status" value="2"/>
</dbReference>
<keyword evidence="3 6" id="KW-0863">Zinc-finger</keyword>
<feature type="domain" description="PHD-type" evidence="8">
    <location>
        <begin position="1007"/>
        <end position="1052"/>
    </location>
</feature>
<dbReference type="Gene3D" id="3.40.630.30">
    <property type="match status" value="1"/>
</dbReference>
<dbReference type="InterPro" id="IPR056511">
    <property type="entry name" value="IDM1_C"/>
</dbReference>
<feature type="region of interest" description="Disordered" evidence="7">
    <location>
        <begin position="571"/>
        <end position="594"/>
    </location>
</feature>
<evidence type="ECO:0000256" key="2">
    <source>
        <dbReference type="ARBA" id="ARBA00022723"/>
    </source>
</evidence>
<gene>
    <name evidence="10" type="ORF">Sjap_014134</name>
</gene>
<dbReference type="EMBL" id="JBBNAE010000005">
    <property type="protein sequence ID" value="KAK9124532.1"/>
    <property type="molecule type" value="Genomic_DNA"/>
</dbReference>
<proteinExistence type="predicted"/>
<feature type="domain" description="N-acetyltransferase" evidence="9">
    <location>
        <begin position="1169"/>
        <end position="1307"/>
    </location>
</feature>
<dbReference type="SUPFAM" id="SSF55729">
    <property type="entry name" value="Acyl-CoA N-acyltransferases (Nat)"/>
    <property type="match status" value="1"/>
</dbReference>
<dbReference type="PANTHER" id="PTHR46309:SF12">
    <property type="entry name" value="GB|AAC80581.1"/>
    <property type="match status" value="1"/>
</dbReference>
<dbReference type="InterPro" id="IPR016181">
    <property type="entry name" value="Acyl_CoA_acyltransferase"/>
</dbReference>
<comment type="caution">
    <text evidence="10">The sequence shown here is derived from an EMBL/GenBank/DDBJ whole genome shotgun (WGS) entry which is preliminary data.</text>
</comment>
<dbReference type="GO" id="GO:0005634">
    <property type="term" value="C:nucleus"/>
    <property type="evidence" value="ECO:0007669"/>
    <property type="project" value="UniProtKB-SubCell"/>
</dbReference>
<dbReference type="InterPro" id="IPR001965">
    <property type="entry name" value="Znf_PHD"/>
</dbReference>
<dbReference type="GO" id="GO:0008270">
    <property type="term" value="F:zinc ion binding"/>
    <property type="evidence" value="ECO:0007669"/>
    <property type="project" value="UniProtKB-KW"/>
</dbReference>
<feature type="compositionally biased region" description="Basic and acidic residues" evidence="7">
    <location>
        <begin position="388"/>
        <end position="397"/>
    </location>
</feature>
<dbReference type="InterPro" id="IPR032308">
    <property type="entry name" value="TDBD"/>
</dbReference>